<name>A0A427A2R8_ENSVE</name>
<evidence type="ECO:0000313" key="3">
    <source>
        <dbReference type="Proteomes" id="UP000287651"/>
    </source>
</evidence>
<proteinExistence type="predicted"/>
<dbReference type="AlphaFoldDB" id="A0A427A2R8"/>
<protein>
    <submittedName>
        <fullName evidence="2">Uncharacterized protein</fullName>
    </submittedName>
</protein>
<evidence type="ECO:0000256" key="1">
    <source>
        <dbReference type="SAM" id="MobiDB-lite"/>
    </source>
</evidence>
<organism evidence="2 3">
    <name type="scientific">Ensete ventricosum</name>
    <name type="common">Abyssinian banana</name>
    <name type="synonym">Musa ensete</name>
    <dbReference type="NCBI Taxonomy" id="4639"/>
    <lineage>
        <taxon>Eukaryota</taxon>
        <taxon>Viridiplantae</taxon>
        <taxon>Streptophyta</taxon>
        <taxon>Embryophyta</taxon>
        <taxon>Tracheophyta</taxon>
        <taxon>Spermatophyta</taxon>
        <taxon>Magnoliopsida</taxon>
        <taxon>Liliopsida</taxon>
        <taxon>Zingiberales</taxon>
        <taxon>Musaceae</taxon>
        <taxon>Ensete</taxon>
    </lineage>
</organism>
<evidence type="ECO:0000313" key="2">
    <source>
        <dbReference type="EMBL" id="RRT70547.1"/>
    </source>
</evidence>
<gene>
    <name evidence="2" type="ORF">B296_00022398</name>
</gene>
<feature type="region of interest" description="Disordered" evidence="1">
    <location>
        <begin position="1"/>
        <end position="45"/>
    </location>
</feature>
<dbReference type="EMBL" id="AMZH03003975">
    <property type="protein sequence ID" value="RRT70547.1"/>
    <property type="molecule type" value="Genomic_DNA"/>
</dbReference>
<sequence>MHREPSDADMGEVSRIFKQKSRSGPLVRRLQKGPKSDRSEARALASSGNFSAGRWLRYAQCVPHRRRCIDNVVGTWWRVVLLGFTDVDGAALVDDLRQHGPPVGADSNVPVAPAAAVEPSGGQGDGHLGVVMVLTVARPGASAVAVDCETDDHHLGRPVGLTTEVATGGAWRLGERVTKAAAGANIQGYG</sequence>
<reference evidence="2 3" key="1">
    <citation type="journal article" date="2014" name="Agronomy (Basel)">
        <title>A Draft Genome Sequence for Ensete ventricosum, the Drought-Tolerant Tree Against Hunger.</title>
        <authorList>
            <person name="Harrison J."/>
            <person name="Moore K.A."/>
            <person name="Paszkiewicz K."/>
            <person name="Jones T."/>
            <person name="Grant M."/>
            <person name="Ambacheew D."/>
            <person name="Muzemil S."/>
            <person name="Studholme D.J."/>
        </authorList>
    </citation>
    <scope>NUCLEOTIDE SEQUENCE [LARGE SCALE GENOMIC DNA]</scope>
</reference>
<comment type="caution">
    <text evidence="2">The sequence shown here is derived from an EMBL/GenBank/DDBJ whole genome shotgun (WGS) entry which is preliminary data.</text>
</comment>
<accession>A0A427A2R8</accession>
<dbReference type="Proteomes" id="UP000287651">
    <property type="component" value="Unassembled WGS sequence"/>
</dbReference>